<evidence type="ECO:0000256" key="1">
    <source>
        <dbReference type="ARBA" id="ARBA00001954"/>
    </source>
</evidence>
<dbReference type="RefSeq" id="WP_330194944.1">
    <property type="nucleotide sequence ID" value="NZ_JAZDRO010000001.1"/>
</dbReference>
<protein>
    <submittedName>
        <fullName evidence="7">Alpha-ketoglutarate-dependent dioxygenase AlkB</fullName>
    </submittedName>
</protein>
<evidence type="ECO:0000256" key="2">
    <source>
        <dbReference type="ARBA" id="ARBA00022723"/>
    </source>
</evidence>
<dbReference type="PROSITE" id="PS51471">
    <property type="entry name" value="FE2OG_OXY"/>
    <property type="match status" value="1"/>
</dbReference>
<evidence type="ECO:0000256" key="3">
    <source>
        <dbReference type="ARBA" id="ARBA00022964"/>
    </source>
</evidence>
<evidence type="ECO:0000259" key="6">
    <source>
        <dbReference type="PROSITE" id="PS51471"/>
    </source>
</evidence>
<dbReference type="SUPFAM" id="SSF51197">
    <property type="entry name" value="Clavaminate synthase-like"/>
    <property type="match status" value="1"/>
</dbReference>
<comment type="cofactor">
    <cofactor evidence="1">
        <name>Fe(2+)</name>
        <dbReference type="ChEBI" id="CHEBI:29033"/>
    </cofactor>
</comment>
<dbReference type="PANTHER" id="PTHR16557">
    <property type="entry name" value="ALKYLATED DNA REPAIR PROTEIN ALKB-RELATED"/>
    <property type="match status" value="1"/>
</dbReference>
<dbReference type="InterPro" id="IPR005123">
    <property type="entry name" value="Oxoglu/Fe-dep_dioxygenase_dom"/>
</dbReference>
<keyword evidence="3 7" id="KW-0223">Dioxygenase</keyword>
<keyword evidence="8" id="KW-1185">Reference proteome</keyword>
<comment type="caution">
    <text evidence="7">The sequence shown here is derived from an EMBL/GenBank/DDBJ whole genome shotgun (WGS) entry which is preliminary data.</text>
</comment>
<sequence>MAAKPSFSPPDGFRLLPGYFDRAAQAALVEAVVAATQTAPFYRPAMPRTGQKLSVTMTNFGPLGWVTDREKGYRYEPVHPETGASWPAMPKALSDLWEAVADFPAPPEACLVNYYGPDARMGLHVDWDEAATDAAVVSVSLGDRARFRVGGPERKGRTASMIVSSGDVVVLGGAARRSYHGVDRIHPGTSTLLPREIFPEGGRINLTMRRVTVPGK</sequence>
<dbReference type="Proteomes" id="UP001310692">
    <property type="component" value="Unassembled WGS sequence"/>
</dbReference>
<proteinExistence type="predicted"/>
<organism evidence="7 8">
    <name type="scientific">Hyphobacterium marinum</name>
    <dbReference type="NCBI Taxonomy" id="3116574"/>
    <lineage>
        <taxon>Bacteria</taxon>
        <taxon>Pseudomonadati</taxon>
        <taxon>Pseudomonadota</taxon>
        <taxon>Alphaproteobacteria</taxon>
        <taxon>Maricaulales</taxon>
        <taxon>Maricaulaceae</taxon>
        <taxon>Hyphobacterium</taxon>
    </lineage>
</organism>
<keyword evidence="4" id="KW-0560">Oxidoreductase</keyword>
<dbReference type="InterPro" id="IPR004574">
    <property type="entry name" value="Alkb"/>
</dbReference>
<feature type="domain" description="Fe2OG dioxygenase" evidence="6">
    <location>
        <begin position="106"/>
        <end position="212"/>
    </location>
</feature>
<keyword evidence="2" id="KW-0479">Metal-binding</keyword>
<dbReference type="Gene3D" id="2.60.120.590">
    <property type="entry name" value="Alpha-ketoglutarate-dependent dioxygenase AlkB-like"/>
    <property type="match status" value="1"/>
</dbReference>
<evidence type="ECO:0000256" key="4">
    <source>
        <dbReference type="ARBA" id="ARBA00023002"/>
    </source>
</evidence>
<dbReference type="EMBL" id="JAZDRO010000001">
    <property type="protein sequence ID" value="MEE2565408.1"/>
    <property type="molecule type" value="Genomic_DNA"/>
</dbReference>
<dbReference type="InterPro" id="IPR037151">
    <property type="entry name" value="AlkB-like_sf"/>
</dbReference>
<gene>
    <name evidence="7" type="ORF">V0U35_01850</name>
</gene>
<evidence type="ECO:0000313" key="8">
    <source>
        <dbReference type="Proteomes" id="UP001310692"/>
    </source>
</evidence>
<dbReference type="PANTHER" id="PTHR16557:SF2">
    <property type="entry name" value="NUCLEIC ACID DIOXYGENASE ALKBH1"/>
    <property type="match status" value="1"/>
</dbReference>
<evidence type="ECO:0000313" key="7">
    <source>
        <dbReference type="EMBL" id="MEE2565408.1"/>
    </source>
</evidence>
<dbReference type="Pfam" id="PF13532">
    <property type="entry name" value="2OG-FeII_Oxy_2"/>
    <property type="match status" value="1"/>
</dbReference>
<name>A0ABU7LV22_9PROT</name>
<dbReference type="GO" id="GO:0051213">
    <property type="term" value="F:dioxygenase activity"/>
    <property type="evidence" value="ECO:0007669"/>
    <property type="project" value="UniProtKB-KW"/>
</dbReference>
<keyword evidence="5" id="KW-0408">Iron</keyword>
<reference evidence="7 8" key="1">
    <citation type="submission" date="2024-01" db="EMBL/GenBank/DDBJ databases">
        <title>Hyphobacterium bacterium isolated from marine sediment.</title>
        <authorList>
            <person name="Zhao S."/>
        </authorList>
    </citation>
    <scope>NUCLEOTIDE SEQUENCE [LARGE SCALE GENOMIC DNA]</scope>
    <source>
        <strain evidence="7 8">Y60-23</strain>
    </source>
</reference>
<evidence type="ECO:0000256" key="5">
    <source>
        <dbReference type="ARBA" id="ARBA00023004"/>
    </source>
</evidence>
<accession>A0ABU7LV22</accession>
<dbReference type="InterPro" id="IPR027450">
    <property type="entry name" value="AlkB-like"/>
</dbReference>